<dbReference type="Gene3D" id="3.40.50.300">
    <property type="entry name" value="P-loop containing nucleotide triphosphate hydrolases"/>
    <property type="match status" value="1"/>
</dbReference>
<dbReference type="Pfam" id="PF13671">
    <property type="entry name" value="AAA_33"/>
    <property type="match status" value="1"/>
</dbReference>
<gene>
    <name evidence="1" type="ORF">SLS59_005321</name>
</gene>
<evidence type="ECO:0008006" key="3">
    <source>
        <dbReference type="Google" id="ProtNLM"/>
    </source>
</evidence>
<dbReference type="InterPro" id="IPR027417">
    <property type="entry name" value="P-loop_NTPase"/>
</dbReference>
<evidence type="ECO:0000313" key="2">
    <source>
        <dbReference type="Proteomes" id="UP001521222"/>
    </source>
</evidence>
<sequence length="187" mass="21187">MGSKPVLAIPPVLVPHLHRTSSDPRPVVLMTCGAGKTTLVRTVLEQYPSFNRISMDAIIFAAHGIYGIDYPASVTLYDEYNNEADVIYEQTFRKLLTEGKDVALERSFYAKEDRDEFRKIAKEGGARVVLVFLQAKDKEMLWDRICKRSARVKTADSAFNISREMFDVYWSGFENPDGEDEVVVVVD</sequence>
<name>A0ABR3RAL1_9PLEO</name>
<dbReference type="SUPFAM" id="SSF52540">
    <property type="entry name" value="P-loop containing nucleoside triphosphate hydrolases"/>
    <property type="match status" value="1"/>
</dbReference>
<evidence type="ECO:0000313" key="1">
    <source>
        <dbReference type="EMBL" id="KAL1601169.1"/>
    </source>
</evidence>
<keyword evidence="2" id="KW-1185">Reference proteome</keyword>
<dbReference type="EMBL" id="JAKIXB020000016">
    <property type="protein sequence ID" value="KAL1601169.1"/>
    <property type="molecule type" value="Genomic_DNA"/>
</dbReference>
<reference evidence="1 2" key="1">
    <citation type="submission" date="2024-02" db="EMBL/GenBank/DDBJ databases">
        <title>De novo assembly and annotation of 12 fungi associated with fruit tree decline syndrome in Ontario, Canada.</title>
        <authorList>
            <person name="Sulman M."/>
            <person name="Ellouze W."/>
            <person name="Ilyukhin E."/>
        </authorList>
    </citation>
    <scope>NUCLEOTIDE SEQUENCE [LARGE SCALE GENOMIC DNA]</scope>
    <source>
        <strain evidence="1 2">M97-236</strain>
    </source>
</reference>
<organism evidence="1 2">
    <name type="scientific">Nothophoma quercina</name>
    <dbReference type="NCBI Taxonomy" id="749835"/>
    <lineage>
        <taxon>Eukaryota</taxon>
        <taxon>Fungi</taxon>
        <taxon>Dikarya</taxon>
        <taxon>Ascomycota</taxon>
        <taxon>Pezizomycotina</taxon>
        <taxon>Dothideomycetes</taxon>
        <taxon>Pleosporomycetidae</taxon>
        <taxon>Pleosporales</taxon>
        <taxon>Pleosporineae</taxon>
        <taxon>Didymellaceae</taxon>
        <taxon>Nothophoma</taxon>
    </lineage>
</organism>
<dbReference type="Proteomes" id="UP001521222">
    <property type="component" value="Unassembled WGS sequence"/>
</dbReference>
<accession>A0ABR3RAL1</accession>
<protein>
    <recommendedName>
        <fullName evidence="3">ATP/GTP-binding protein</fullName>
    </recommendedName>
</protein>
<proteinExistence type="predicted"/>
<comment type="caution">
    <text evidence="1">The sequence shown here is derived from an EMBL/GenBank/DDBJ whole genome shotgun (WGS) entry which is preliminary data.</text>
</comment>